<evidence type="ECO:0000256" key="5">
    <source>
        <dbReference type="SAM" id="MobiDB-lite"/>
    </source>
</evidence>
<evidence type="ECO:0000259" key="7">
    <source>
        <dbReference type="PROSITE" id="PS51935"/>
    </source>
</evidence>
<dbReference type="PROSITE" id="PS51257">
    <property type="entry name" value="PROKAR_LIPOPROTEIN"/>
    <property type="match status" value="1"/>
</dbReference>
<evidence type="ECO:0000256" key="3">
    <source>
        <dbReference type="ARBA" id="ARBA00022801"/>
    </source>
</evidence>
<dbReference type="InterPro" id="IPR051202">
    <property type="entry name" value="Peptidase_C40"/>
</dbReference>
<name>A0A2N5N1S3_9BACL</name>
<dbReference type="Gene3D" id="3.90.1720.10">
    <property type="entry name" value="endopeptidase domain like (from Nostoc punctiforme)"/>
    <property type="match status" value="1"/>
</dbReference>
<comment type="caution">
    <text evidence="8">The sequence shown here is derived from an EMBL/GenBank/DDBJ whole genome shotgun (WGS) entry which is preliminary data.</text>
</comment>
<organism evidence="8 9">
    <name type="scientific">Paenibacillus pasadenensis</name>
    <dbReference type="NCBI Taxonomy" id="217090"/>
    <lineage>
        <taxon>Bacteria</taxon>
        <taxon>Bacillati</taxon>
        <taxon>Bacillota</taxon>
        <taxon>Bacilli</taxon>
        <taxon>Bacillales</taxon>
        <taxon>Paenibacillaceae</taxon>
        <taxon>Paenibacillus</taxon>
    </lineage>
</organism>
<dbReference type="RefSeq" id="WP_101808532.1">
    <property type="nucleotide sequence ID" value="NZ_NFEZ01000004.1"/>
</dbReference>
<dbReference type="Pfam" id="PF07833">
    <property type="entry name" value="Cu_amine_oxidN1"/>
    <property type="match status" value="1"/>
</dbReference>
<gene>
    <name evidence="8" type="ORF">B8V81_2718</name>
</gene>
<proteinExistence type="inferred from homology"/>
<dbReference type="EMBL" id="NFEZ01000004">
    <property type="protein sequence ID" value="PLT44287.1"/>
    <property type="molecule type" value="Genomic_DNA"/>
</dbReference>
<dbReference type="InterPro" id="IPR012854">
    <property type="entry name" value="Cu_amine_oxidase-like_N"/>
</dbReference>
<dbReference type="PANTHER" id="PTHR47053">
    <property type="entry name" value="MUREIN DD-ENDOPEPTIDASE MEPH-RELATED"/>
    <property type="match status" value="1"/>
</dbReference>
<evidence type="ECO:0000256" key="4">
    <source>
        <dbReference type="ARBA" id="ARBA00022807"/>
    </source>
</evidence>
<accession>A0A2N5N1S3</accession>
<keyword evidence="2" id="KW-0645">Protease</keyword>
<reference evidence="8 9" key="1">
    <citation type="submission" date="2017-05" db="EMBL/GenBank/DDBJ databases">
        <title>Functional genome analysis of Paenibacillus pasadenensis strain R16: insights on endophytic life style and antifungal activity.</title>
        <authorList>
            <person name="Passera A."/>
            <person name="Marcolungo L."/>
            <person name="Casati P."/>
            <person name="Brasca M."/>
            <person name="Quaglino F."/>
            <person name="Delledonne M."/>
        </authorList>
    </citation>
    <scope>NUCLEOTIDE SEQUENCE [LARGE SCALE GENOMIC DNA]</scope>
    <source>
        <strain evidence="8 9">R16</strain>
    </source>
</reference>
<evidence type="ECO:0000313" key="8">
    <source>
        <dbReference type="EMBL" id="PLT44287.1"/>
    </source>
</evidence>
<dbReference type="PROSITE" id="PS51318">
    <property type="entry name" value="TAT"/>
    <property type="match status" value="1"/>
</dbReference>
<feature type="signal peptide" evidence="6">
    <location>
        <begin position="1"/>
        <end position="26"/>
    </location>
</feature>
<feature type="chain" id="PRO_5015001959" evidence="6">
    <location>
        <begin position="27"/>
        <end position="327"/>
    </location>
</feature>
<sequence>MAKEKRPQAARRAALKALLAASAALAASCGTQAERPYDEARMKMQQVSQQLEAGTIVVGKTRVTGVPMATGADGQVWLPIEHAARALNMQVRELRDGYAIGDTDAAYRLRLGDRNAMSGGRVVQLPSAPQSIGGKSSVSAESLTALLETPVRWNAQSRELRFTPIQDSAKSSTQRGISMQMSETSRPQTIGGRYGTLSAADADKLLSLARRFLGTPYDFGSGTYESTKRFDCSSFTQYVFEKVGVSLPRTSREQGQLGRSVSQSDLQPGDLLFFYTPGRFDSNKVVGHVSIFAGNGKMIHTYGDPGVVIDEFNDYWKGRFLFAKRVL</sequence>
<dbReference type="AlphaFoldDB" id="A0A2N5N1S3"/>
<keyword evidence="3" id="KW-0378">Hydrolase</keyword>
<keyword evidence="4" id="KW-0788">Thiol protease</keyword>
<dbReference type="SUPFAM" id="SSF54001">
    <property type="entry name" value="Cysteine proteinases"/>
    <property type="match status" value="1"/>
</dbReference>
<dbReference type="Pfam" id="PF00877">
    <property type="entry name" value="NLPC_P60"/>
    <property type="match status" value="1"/>
</dbReference>
<dbReference type="InterPro" id="IPR000064">
    <property type="entry name" value="NLP_P60_dom"/>
</dbReference>
<feature type="region of interest" description="Disordered" evidence="5">
    <location>
        <begin position="167"/>
        <end position="191"/>
    </location>
</feature>
<dbReference type="GO" id="GO:0006508">
    <property type="term" value="P:proteolysis"/>
    <property type="evidence" value="ECO:0007669"/>
    <property type="project" value="UniProtKB-KW"/>
</dbReference>
<evidence type="ECO:0000256" key="2">
    <source>
        <dbReference type="ARBA" id="ARBA00022670"/>
    </source>
</evidence>
<comment type="similarity">
    <text evidence="1">Belongs to the peptidase C40 family.</text>
</comment>
<feature type="domain" description="NlpC/P60" evidence="7">
    <location>
        <begin position="199"/>
        <end position="327"/>
    </location>
</feature>
<evidence type="ECO:0000256" key="1">
    <source>
        <dbReference type="ARBA" id="ARBA00007074"/>
    </source>
</evidence>
<evidence type="ECO:0000313" key="9">
    <source>
        <dbReference type="Proteomes" id="UP000234789"/>
    </source>
</evidence>
<feature type="compositionally biased region" description="Polar residues" evidence="5">
    <location>
        <begin position="167"/>
        <end position="188"/>
    </location>
</feature>
<keyword evidence="6" id="KW-0732">Signal</keyword>
<dbReference type="PANTHER" id="PTHR47053:SF1">
    <property type="entry name" value="MUREIN DD-ENDOPEPTIDASE MEPH-RELATED"/>
    <property type="match status" value="1"/>
</dbReference>
<protein>
    <submittedName>
        <fullName evidence="8">Cell wall lytic activity</fullName>
    </submittedName>
</protein>
<evidence type="ECO:0000256" key="6">
    <source>
        <dbReference type="SAM" id="SignalP"/>
    </source>
</evidence>
<keyword evidence="9" id="KW-1185">Reference proteome</keyword>
<dbReference type="InterPro" id="IPR006311">
    <property type="entry name" value="TAT_signal"/>
</dbReference>
<dbReference type="InterPro" id="IPR038765">
    <property type="entry name" value="Papain-like_cys_pep_sf"/>
</dbReference>
<dbReference type="Proteomes" id="UP000234789">
    <property type="component" value="Unassembled WGS sequence"/>
</dbReference>
<dbReference type="GO" id="GO:0008234">
    <property type="term" value="F:cysteine-type peptidase activity"/>
    <property type="evidence" value="ECO:0007669"/>
    <property type="project" value="UniProtKB-KW"/>
</dbReference>
<dbReference type="PROSITE" id="PS51935">
    <property type="entry name" value="NLPC_P60"/>
    <property type="match status" value="1"/>
</dbReference>